<accession>A0A8H8BU71</accession>
<dbReference type="OrthoDB" id="2968323at2759"/>
<dbReference type="Proteomes" id="UP000664132">
    <property type="component" value="Unassembled WGS sequence"/>
</dbReference>
<dbReference type="Pfam" id="PF01636">
    <property type="entry name" value="APH"/>
    <property type="match status" value="1"/>
</dbReference>
<gene>
    <name evidence="3" type="ORF">IFR04_002715</name>
</gene>
<dbReference type="EMBL" id="JAFJYH010000024">
    <property type="protein sequence ID" value="KAG4424161.1"/>
    <property type="molecule type" value="Genomic_DNA"/>
</dbReference>
<keyword evidence="4" id="KW-1185">Reference proteome</keyword>
<protein>
    <recommendedName>
        <fullName evidence="2">Aminoglycoside phosphotransferase domain-containing protein</fullName>
    </recommendedName>
</protein>
<feature type="region of interest" description="Disordered" evidence="1">
    <location>
        <begin position="1"/>
        <end position="75"/>
    </location>
</feature>
<dbReference type="SUPFAM" id="SSF56112">
    <property type="entry name" value="Protein kinase-like (PK-like)"/>
    <property type="match status" value="1"/>
</dbReference>
<evidence type="ECO:0000313" key="3">
    <source>
        <dbReference type="EMBL" id="KAG4424161.1"/>
    </source>
</evidence>
<dbReference type="InterPro" id="IPR011009">
    <property type="entry name" value="Kinase-like_dom_sf"/>
</dbReference>
<organism evidence="3 4">
    <name type="scientific">Cadophora malorum</name>
    <dbReference type="NCBI Taxonomy" id="108018"/>
    <lineage>
        <taxon>Eukaryota</taxon>
        <taxon>Fungi</taxon>
        <taxon>Dikarya</taxon>
        <taxon>Ascomycota</taxon>
        <taxon>Pezizomycotina</taxon>
        <taxon>Leotiomycetes</taxon>
        <taxon>Helotiales</taxon>
        <taxon>Ploettnerulaceae</taxon>
        <taxon>Cadophora</taxon>
    </lineage>
</organism>
<evidence type="ECO:0000313" key="4">
    <source>
        <dbReference type="Proteomes" id="UP000664132"/>
    </source>
</evidence>
<feature type="compositionally biased region" description="Low complexity" evidence="1">
    <location>
        <begin position="21"/>
        <end position="40"/>
    </location>
</feature>
<reference evidence="3" key="1">
    <citation type="submission" date="2021-02" db="EMBL/GenBank/DDBJ databases">
        <title>Genome sequence Cadophora malorum strain M34.</title>
        <authorList>
            <person name="Stefanovic E."/>
            <person name="Vu D."/>
            <person name="Scully C."/>
            <person name="Dijksterhuis J."/>
            <person name="Roader J."/>
            <person name="Houbraken J."/>
        </authorList>
    </citation>
    <scope>NUCLEOTIDE SEQUENCE</scope>
    <source>
        <strain evidence="3">M34</strain>
    </source>
</reference>
<comment type="caution">
    <text evidence="3">The sequence shown here is derived from an EMBL/GenBank/DDBJ whole genome shotgun (WGS) entry which is preliminary data.</text>
</comment>
<sequence length="634" mass="69720">MAGSSVAAAGSQLHPVPSNQLPSNSTSESPLLTTTSSSDPMGDMMETKSTPNEEDLSPSDSVSNHGHDDGDEIFADAGLGSASAAVDGTLSESLCSAAEGKEYSESSEAGSMSSSTYEHGQEQFVTYKAKVIQLCHEIGYGEPSAIGRMKGGSFNRIIGLTFGSPEKKEYVLRIPRQPYDETQEYEISDQVGVLLYLAQFDSLKVPAILAYDTTTDNAINSQWVLQARLPGKPMQDIFYQLPVANRVQIAGEIAQLAIEMSKIKLPKPGRLSGSRCLPPSAIMPPTVTNTSFTGFKATEDLSLDKQPLAQVLAAQFDYFKQNEINSDHPNKTATQKMIDRWSTLQQIVSQMEMSGFMRIHDSDNILWHWDICARNILIDEVTEAEGHASEQNANAEDSTVNDTQITEGHQGSAVRSIAKGCQHSFQLSVGDVAGNGHKHTVQVKIGDGSGTCCKHKVEVTVEDNMGKKYLHTLEIKSSQETEDSGTQETASALAKHSDLSQPPTPPHQRKWVVSGVLDWDDALSVPSVLAGYQYSWLWCDEEDRSSHWAYDRDTSPERLLTADQLLVKATFDQIVARACPNFIEDAYGRGIWLRRLARFGIYGFHDSEDFARYEQFVKDWQEYYVSLSGNSVDV</sequence>
<dbReference type="PANTHER" id="PTHR21310">
    <property type="entry name" value="AMINOGLYCOSIDE PHOSPHOTRANSFERASE-RELATED-RELATED"/>
    <property type="match status" value="1"/>
</dbReference>
<name>A0A8H8BU71_9HELO</name>
<dbReference type="AlphaFoldDB" id="A0A8H8BU71"/>
<evidence type="ECO:0000256" key="1">
    <source>
        <dbReference type="SAM" id="MobiDB-lite"/>
    </source>
</evidence>
<dbReference type="PANTHER" id="PTHR21310:SF56">
    <property type="entry name" value="AMINOGLYCOSIDE PHOSPHOTRANSFERASE DOMAIN-CONTAINING PROTEIN"/>
    <property type="match status" value="1"/>
</dbReference>
<feature type="region of interest" description="Disordered" evidence="1">
    <location>
        <begin position="476"/>
        <end position="507"/>
    </location>
</feature>
<evidence type="ECO:0000259" key="2">
    <source>
        <dbReference type="Pfam" id="PF01636"/>
    </source>
</evidence>
<dbReference type="InterPro" id="IPR002575">
    <property type="entry name" value="Aminoglycoside_PTrfase"/>
</dbReference>
<dbReference type="InterPro" id="IPR051678">
    <property type="entry name" value="AGP_Transferase"/>
</dbReference>
<feature type="domain" description="Aminoglycoside phosphotransferase" evidence="2">
    <location>
        <begin position="166"/>
        <end position="380"/>
    </location>
</feature>
<proteinExistence type="predicted"/>